<dbReference type="Pfam" id="PF01261">
    <property type="entry name" value="AP_endonuc_2"/>
    <property type="match status" value="1"/>
</dbReference>
<keyword evidence="3" id="KW-0413">Isomerase</keyword>
<dbReference type="PANTHER" id="PTHR12110">
    <property type="entry name" value="HYDROXYPYRUVATE ISOMERASE"/>
    <property type="match status" value="1"/>
</dbReference>
<dbReference type="InterPro" id="IPR013022">
    <property type="entry name" value="Xyl_isomerase-like_TIM-brl"/>
</dbReference>
<dbReference type="GO" id="GO:0016853">
    <property type="term" value="F:isomerase activity"/>
    <property type="evidence" value="ECO:0007669"/>
    <property type="project" value="UniProtKB-KW"/>
</dbReference>
<feature type="domain" description="Xylose isomerase-like TIM barrel" evidence="2">
    <location>
        <begin position="46"/>
        <end position="243"/>
    </location>
</feature>
<dbReference type="RefSeq" id="WP_272461248.1">
    <property type="nucleotide sequence ID" value="NZ_JAPFQL010000015.1"/>
</dbReference>
<keyword evidence="4" id="KW-1185">Reference proteome</keyword>
<reference evidence="3 4" key="1">
    <citation type="submission" date="2022-11" db="EMBL/GenBank/DDBJ databases">
        <title>Anaerobic phenanthrene biodegradation by a DNRA strain PheN6.</title>
        <authorList>
            <person name="Zhang Z."/>
        </authorList>
    </citation>
    <scope>NUCLEOTIDE SEQUENCE [LARGE SCALE GENOMIC DNA]</scope>
    <source>
        <strain evidence="3 4">PheN6</strain>
    </source>
</reference>
<proteinExistence type="predicted"/>
<sequence length="265" mass="27391">MTSHQHNEHSRDVHPHHVGARPLAERIAVSPVPGGPLDSAAGLARLGELGVAATELGPPGFLPEDPQEAARLLADAGLEAAGQVVPVVLDDPAADPLAELEPTLDRLTATEASTLVVVAPRSGDPASSRDDDGARETLLRNVDRVAEAAEARGLTAALCPRVGTAVEPGDDTQRVLDGSRIGLCLDTGAVLEAGGDPVALARRHARRIAHVHLRGVASGDLDVAGLVSALEDAGYDGWYVLQDDEVEEALDHLLALAAQWSGVGT</sequence>
<protein>
    <submittedName>
        <fullName evidence="3">Sugar phosphate isomerase/epimerase</fullName>
    </submittedName>
</protein>
<dbReference type="Proteomes" id="UP001150259">
    <property type="component" value="Unassembled WGS sequence"/>
</dbReference>
<dbReference type="Gene3D" id="3.20.20.150">
    <property type="entry name" value="Divalent-metal-dependent TIM barrel enzymes"/>
    <property type="match status" value="1"/>
</dbReference>
<dbReference type="EMBL" id="JAPFQL010000015">
    <property type="protein sequence ID" value="MDC5696672.1"/>
    <property type="molecule type" value="Genomic_DNA"/>
</dbReference>
<evidence type="ECO:0000256" key="1">
    <source>
        <dbReference type="ARBA" id="ARBA00023277"/>
    </source>
</evidence>
<evidence type="ECO:0000313" key="4">
    <source>
        <dbReference type="Proteomes" id="UP001150259"/>
    </source>
</evidence>
<dbReference type="InterPro" id="IPR050312">
    <property type="entry name" value="IolE/XylAMocC-like"/>
</dbReference>
<dbReference type="InterPro" id="IPR036237">
    <property type="entry name" value="Xyl_isomerase-like_sf"/>
</dbReference>
<dbReference type="SUPFAM" id="SSF51658">
    <property type="entry name" value="Xylose isomerase-like"/>
    <property type="match status" value="1"/>
</dbReference>
<name>A0ABT5GEI9_9MICO</name>
<evidence type="ECO:0000313" key="3">
    <source>
        <dbReference type="EMBL" id="MDC5696672.1"/>
    </source>
</evidence>
<accession>A0ABT5GEI9</accession>
<gene>
    <name evidence="3" type="ORF">OO014_05340</name>
</gene>
<dbReference type="PANTHER" id="PTHR12110:SF41">
    <property type="entry name" value="INOSOSE DEHYDRATASE"/>
    <property type="match status" value="1"/>
</dbReference>
<comment type="caution">
    <text evidence="3">The sequence shown here is derived from an EMBL/GenBank/DDBJ whole genome shotgun (WGS) entry which is preliminary data.</text>
</comment>
<keyword evidence="1" id="KW-0119">Carbohydrate metabolism</keyword>
<evidence type="ECO:0000259" key="2">
    <source>
        <dbReference type="Pfam" id="PF01261"/>
    </source>
</evidence>
<organism evidence="3 4">
    <name type="scientific">Intrasporangium calvum</name>
    <dbReference type="NCBI Taxonomy" id="53358"/>
    <lineage>
        <taxon>Bacteria</taxon>
        <taxon>Bacillati</taxon>
        <taxon>Actinomycetota</taxon>
        <taxon>Actinomycetes</taxon>
        <taxon>Micrococcales</taxon>
        <taxon>Intrasporangiaceae</taxon>
        <taxon>Intrasporangium</taxon>
    </lineage>
</organism>